<dbReference type="Ensembl" id="ENSCAFT00040005934.1">
    <property type="protein sequence ID" value="ENSCAFP00040005120.1"/>
    <property type="gene ID" value="ENSCAFG00040003116.1"/>
</dbReference>
<sequence>MGAAARSLRLALGLLLLATLPRPADACSCSPVHPQQAFCNADVVIRAKAVSVKEVDSGNDIYGNPIKRIQYEIKQIKMFKGPDKDIEFIYTAPSSAVCGVSLDIGGKKEYLIAGKAEGNGKMHITLCDFIVPWDTLSSTQKKSLNHRYQMGCECKVSWYHLPLGFTSSPPSPGGLPGFPGPLRPRGPQDRALGRDGLSTARSPEEACPCRWIFGRSGASGLVASSSWEGDLPGGGIFWRGQGAVSTLYRCTSAKT</sequence>
<evidence type="ECO:0000256" key="16">
    <source>
        <dbReference type="SAM" id="SignalP"/>
    </source>
</evidence>
<proteinExistence type="inferred from homology"/>
<dbReference type="InterPro" id="IPR030490">
    <property type="entry name" value="TIMP_CS"/>
</dbReference>
<evidence type="ECO:0000256" key="7">
    <source>
        <dbReference type="ARBA" id="ARBA00022723"/>
    </source>
</evidence>
<evidence type="ECO:0000256" key="14">
    <source>
        <dbReference type="PIRSR" id="PIRSR601820-3"/>
    </source>
</evidence>
<evidence type="ECO:0000256" key="15">
    <source>
        <dbReference type="SAM" id="MobiDB-lite"/>
    </source>
</evidence>
<feature type="region of interest" description="Disordered" evidence="15">
    <location>
        <begin position="170"/>
        <end position="202"/>
    </location>
</feature>
<feature type="domain" description="NTR" evidence="17">
    <location>
        <begin position="27"/>
        <end position="152"/>
    </location>
</feature>
<keyword evidence="4" id="KW-0964">Secreted</keyword>
<evidence type="ECO:0000256" key="8">
    <source>
        <dbReference type="ARBA" id="ARBA00022833"/>
    </source>
</evidence>
<keyword evidence="9 14" id="KW-1015">Disulfide bond</keyword>
<keyword evidence="10" id="KW-0481">Metalloenzyme inhibitor</keyword>
<feature type="site" description="Involved in metalloproteinase-binding" evidence="13">
    <location>
        <position position="67"/>
    </location>
</feature>
<evidence type="ECO:0000256" key="13">
    <source>
        <dbReference type="PIRSR" id="PIRSR601820-2"/>
    </source>
</evidence>
<dbReference type="Gene3D" id="2.40.50.120">
    <property type="match status" value="1"/>
</dbReference>
<feature type="disulfide bond" evidence="14">
    <location>
        <begin position="39"/>
        <end position="152"/>
    </location>
</feature>
<dbReference type="GO" id="GO:0046872">
    <property type="term" value="F:metal ion binding"/>
    <property type="evidence" value="ECO:0007669"/>
    <property type="project" value="UniProtKB-KW"/>
</dbReference>
<protein>
    <recommendedName>
        <fullName evidence="3">Metalloproteinase inhibitor 2</fullName>
    </recommendedName>
    <alternativeName>
        <fullName evidence="11">Tissue inhibitor of metalloproteinases 2</fullName>
    </alternativeName>
</protein>
<evidence type="ECO:0000256" key="10">
    <source>
        <dbReference type="ARBA" id="ARBA00023215"/>
    </source>
</evidence>
<dbReference type="AlphaFoldDB" id="A0A8C0QCB8"/>
<feature type="compositionally biased region" description="Pro residues" evidence="15">
    <location>
        <begin position="170"/>
        <end position="184"/>
    </location>
</feature>
<evidence type="ECO:0000256" key="9">
    <source>
        <dbReference type="ARBA" id="ARBA00023157"/>
    </source>
</evidence>
<organism evidence="18 19">
    <name type="scientific">Canis lupus familiaris</name>
    <name type="common">Dog</name>
    <name type="synonym">Canis familiaris</name>
    <dbReference type="NCBI Taxonomy" id="9615"/>
    <lineage>
        <taxon>Eukaryota</taxon>
        <taxon>Metazoa</taxon>
        <taxon>Chordata</taxon>
        <taxon>Craniata</taxon>
        <taxon>Vertebrata</taxon>
        <taxon>Euteleostomi</taxon>
        <taxon>Mammalia</taxon>
        <taxon>Eutheria</taxon>
        <taxon>Laurasiatheria</taxon>
        <taxon>Carnivora</taxon>
        <taxon>Caniformia</taxon>
        <taxon>Canidae</taxon>
        <taxon>Canis</taxon>
    </lineage>
</organism>
<dbReference type="PANTHER" id="PTHR11844">
    <property type="entry name" value="METALLOPROTEASE INHIBITOR"/>
    <property type="match status" value="1"/>
</dbReference>
<dbReference type="InterPro" id="IPR008993">
    <property type="entry name" value="TIMP-like_OB-fold"/>
</dbReference>
<keyword evidence="6" id="KW-0646">Protease inhibitor</keyword>
<keyword evidence="8 12" id="KW-0862">Zinc</keyword>
<evidence type="ECO:0000256" key="4">
    <source>
        <dbReference type="ARBA" id="ARBA00022525"/>
    </source>
</evidence>
<reference evidence="18" key="2">
    <citation type="submission" date="2025-08" db="UniProtKB">
        <authorList>
            <consortium name="Ensembl"/>
        </authorList>
    </citation>
    <scope>IDENTIFICATION</scope>
</reference>
<feature type="disulfide bond" evidence="14">
    <location>
        <begin position="29"/>
        <end position="127"/>
    </location>
</feature>
<evidence type="ECO:0000256" key="3">
    <source>
        <dbReference type="ARBA" id="ARBA00013520"/>
    </source>
</evidence>
<dbReference type="InterPro" id="IPR001134">
    <property type="entry name" value="Netrin_domain"/>
</dbReference>
<evidence type="ECO:0000259" key="17">
    <source>
        <dbReference type="PROSITE" id="PS50189"/>
    </source>
</evidence>
<name>A0A8C0QCB8_CANLF</name>
<dbReference type="Proteomes" id="UP000694542">
    <property type="component" value="Chromosome 9"/>
</dbReference>
<comment type="similarity">
    <text evidence="2">Belongs to the protease inhibitor I35 (TIMP) family.</text>
</comment>
<feature type="binding site" evidence="12">
    <location>
        <position position="27"/>
    </location>
    <ligand>
        <name>Zn(2+)</name>
        <dbReference type="ChEBI" id="CHEBI:29105"/>
        <note>ligand shared with metalloproteinase partner</note>
    </ligand>
</feature>
<reference evidence="18" key="1">
    <citation type="submission" date="2018-10" db="EMBL/GenBank/DDBJ databases">
        <title>De novo assembly of a Great Dane genome.</title>
        <authorList>
            <person name="Kidd J.M."/>
            <person name="Pendleton A.L."/>
            <person name="Shen F."/>
            <person name="Emery S."/>
        </authorList>
    </citation>
    <scope>NUCLEOTIDE SEQUENCE [LARGE SCALE GENOMIC DNA]</scope>
    <source>
        <strain evidence="18">Great Dane</strain>
    </source>
</reference>
<evidence type="ECO:0000256" key="1">
    <source>
        <dbReference type="ARBA" id="ARBA00004613"/>
    </source>
</evidence>
<comment type="subcellular location">
    <subcellularLocation>
        <location evidence="1">Secreted</location>
    </subcellularLocation>
</comment>
<accession>A0A8C0QCB8</accession>
<evidence type="ECO:0000256" key="2">
    <source>
        <dbReference type="ARBA" id="ARBA00011027"/>
    </source>
</evidence>
<dbReference type="SMART" id="SM00206">
    <property type="entry name" value="NTR"/>
    <property type="match status" value="1"/>
</dbReference>
<feature type="disulfide bond" evidence="14">
    <location>
        <begin position="27"/>
        <end position="98"/>
    </location>
</feature>
<evidence type="ECO:0000313" key="18">
    <source>
        <dbReference type="Ensembl" id="ENSCAFP00040005120.1"/>
    </source>
</evidence>
<dbReference type="Pfam" id="PF00965">
    <property type="entry name" value="TIMP"/>
    <property type="match status" value="1"/>
</dbReference>
<keyword evidence="5" id="KW-0483">Metalloprotease inhibitor</keyword>
<dbReference type="PROSITE" id="PS50189">
    <property type="entry name" value="NTR"/>
    <property type="match status" value="1"/>
</dbReference>
<evidence type="ECO:0000256" key="12">
    <source>
        <dbReference type="PIRSR" id="PIRSR601820-1"/>
    </source>
</evidence>
<keyword evidence="7 12" id="KW-0479">Metal-binding</keyword>
<evidence type="ECO:0000313" key="19">
    <source>
        <dbReference type="Proteomes" id="UP000694542"/>
    </source>
</evidence>
<keyword evidence="16" id="KW-0732">Signal</keyword>
<evidence type="ECO:0000256" key="6">
    <source>
        <dbReference type="ARBA" id="ARBA00022690"/>
    </source>
</evidence>
<dbReference type="GO" id="GO:0005576">
    <property type="term" value="C:extracellular region"/>
    <property type="evidence" value="ECO:0007669"/>
    <property type="project" value="UniProtKB-SubCell"/>
</dbReference>
<dbReference type="GO" id="GO:0008191">
    <property type="term" value="F:metalloendopeptidase inhibitor activity"/>
    <property type="evidence" value="ECO:0007669"/>
    <property type="project" value="InterPro"/>
</dbReference>
<dbReference type="PANTHER" id="PTHR11844:SF24">
    <property type="entry name" value="METALLOPROTEINASE INHIBITOR 2"/>
    <property type="match status" value="1"/>
</dbReference>
<dbReference type="InterPro" id="IPR001820">
    <property type="entry name" value="TIMP"/>
</dbReference>
<dbReference type="SUPFAM" id="SSF50242">
    <property type="entry name" value="TIMP-like"/>
    <property type="match status" value="1"/>
</dbReference>
<evidence type="ECO:0000256" key="11">
    <source>
        <dbReference type="ARBA" id="ARBA00030102"/>
    </source>
</evidence>
<feature type="site" description="Involved in metalloproteinase-binding" evidence="13">
    <location>
        <position position="40"/>
    </location>
</feature>
<dbReference type="PROSITE" id="PS00288">
    <property type="entry name" value="TIMP"/>
    <property type="match status" value="1"/>
</dbReference>
<gene>
    <name evidence="18" type="primary">TIMP2</name>
</gene>
<evidence type="ECO:0000256" key="5">
    <source>
        <dbReference type="ARBA" id="ARBA00022608"/>
    </source>
</evidence>
<feature type="chain" id="PRO_5034131621" description="Metalloproteinase inhibitor 2" evidence="16">
    <location>
        <begin position="27"/>
        <end position="255"/>
    </location>
</feature>
<dbReference type="FunFam" id="2.40.50.120:FF:000007">
    <property type="entry name" value="Metalloproteinase inhibitor 2"/>
    <property type="match status" value="1"/>
</dbReference>
<feature type="signal peptide" evidence="16">
    <location>
        <begin position="1"/>
        <end position="26"/>
    </location>
</feature>